<dbReference type="FunCoup" id="G8JX40">
    <property type="interactions" value="105"/>
</dbReference>
<dbReference type="GeneID" id="11472696"/>
<sequence length="408" mass="47809">MPFRPKSNHSLRDGDRLRHILVNWRKRFLSPKRRRTQLTLFSMLAFSLFSIYVFAYWLYGVKSHVETLPAKHGHYKHSVNSVVPFICPSTKHLDELKERGVPFLFTRRIDEHGNSRYVIKEDDVPLSAKEKNELKDPYLIAKRDFLDSGKLVYRKKTDHPEIVIVTLIDFDSYDKDTVIKIIQNRVNYATQHKYGTYIRWAQEFIPLVERQSVQESYEFMKPLIIRAAFFAFPYAKYFWFIDQNGLIVKMDFSLDQFLVPKILNQFILRGTSIVKGSNIKSYAELPANRVKIIIPQTKDMELVTDSFIVAPGLYGKAFLDYLSDPLVRNSQWDSMASSIGHMLQWHPKMLARTALVHSKVIAARYNYDREPEKKGDLYWYSMEDPVILFHGCRERGSCVSDINSFVQK</sequence>
<evidence type="ECO:0000256" key="3">
    <source>
        <dbReference type="SAM" id="Phobius"/>
    </source>
</evidence>
<dbReference type="EMBL" id="CP002504">
    <property type="protein sequence ID" value="AET41414.1"/>
    <property type="molecule type" value="Genomic_DNA"/>
</dbReference>
<keyword evidence="3" id="KW-0472">Membrane</keyword>
<dbReference type="RefSeq" id="XP_003648231.1">
    <property type="nucleotide sequence ID" value="XM_003648183.1"/>
</dbReference>
<dbReference type="GO" id="GO:0000032">
    <property type="term" value="P:cell wall mannoprotein biosynthetic process"/>
    <property type="evidence" value="ECO:0007669"/>
    <property type="project" value="EnsemblFungi"/>
</dbReference>
<dbReference type="KEGG" id="erc:Ecym_8123"/>
<keyword evidence="2" id="KW-0808">Transferase</keyword>
<keyword evidence="5" id="KW-1185">Reference proteome</keyword>
<dbReference type="PANTHER" id="PTHR31306:SF10">
    <property type="entry name" value="ALPHA-1,6-MANNOSYLTRANSFERASE MNN11-RELATED"/>
    <property type="match status" value="1"/>
</dbReference>
<gene>
    <name evidence="4" type="ordered locus">Ecym_8123</name>
</gene>
<evidence type="ECO:0000313" key="5">
    <source>
        <dbReference type="Proteomes" id="UP000006790"/>
    </source>
</evidence>
<dbReference type="InterPro" id="IPR008630">
    <property type="entry name" value="Glyco_trans_34"/>
</dbReference>
<proteinExistence type="predicted"/>
<dbReference type="PANTHER" id="PTHR31306">
    <property type="entry name" value="ALPHA-1,6-MANNOSYLTRANSFERASE MNN11-RELATED"/>
    <property type="match status" value="1"/>
</dbReference>
<evidence type="ECO:0000313" key="4">
    <source>
        <dbReference type="EMBL" id="AET41414.1"/>
    </source>
</evidence>
<protein>
    <submittedName>
        <fullName evidence="4">Uncharacterized protein</fullName>
    </submittedName>
</protein>
<evidence type="ECO:0000256" key="1">
    <source>
        <dbReference type="ARBA" id="ARBA00022676"/>
    </source>
</evidence>
<evidence type="ECO:0000256" key="2">
    <source>
        <dbReference type="ARBA" id="ARBA00022679"/>
    </source>
</evidence>
<dbReference type="eggNOG" id="KOG4748">
    <property type="taxonomic scope" value="Eukaryota"/>
</dbReference>
<dbReference type="GO" id="GO:0000009">
    <property type="term" value="F:alpha-1,6-mannosyltransferase activity"/>
    <property type="evidence" value="ECO:0007669"/>
    <property type="project" value="EnsemblFungi"/>
</dbReference>
<dbReference type="STRING" id="931890.G8JX40"/>
<dbReference type="OMA" id="IKTYNHF"/>
<dbReference type="OrthoDB" id="205108at2759"/>
<dbReference type="InParanoid" id="G8JX40"/>
<dbReference type="GO" id="GO:0006487">
    <property type="term" value="P:protein N-linked glycosylation"/>
    <property type="evidence" value="ECO:0007669"/>
    <property type="project" value="EnsemblFungi"/>
</dbReference>
<keyword evidence="1" id="KW-0328">Glycosyltransferase</keyword>
<dbReference type="AlphaFoldDB" id="G8JX40"/>
<dbReference type="HOGENOM" id="CLU_021434_1_0_1"/>
<feature type="transmembrane region" description="Helical" evidence="3">
    <location>
        <begin position="38"/>
        <end position="59"/>
    </location>
</feature>
<dbReference type="Proteomes" id="UP000006790">
    <property type="component" value="Chromosome 8"/>
</dbReference>
<reference evidence="5" key="1">
    <citation type="journal article" date="2012" name="G3 (Bethesda)">
        <title>Pichia sorbitophila, an interspecies yeast hybrid reveals early steps of genome resolution following polyploidization.</title>
        <authorList>
            <person name="Leh Louis V."/>
            <person name="Despons L."/>
            <person name="Friedrich A."/>
            <person name="Martin T."/>
            <person name="Durrens P."/>
            <person name="Casaregola S."/>
            <person name="Neuveglise C."/>
            <person name="Fairhead C."/>
            <person name="Marck C."/>
            <person name="Cruz J.A."/>
            <person name="Straub M.L."/>
            <person name="Kugler V."/>
            <person name="Sacerdot C."/>
            <person name="Uzunov Z."/>
            <person name="Thierry A."/>
            <person name="Weiss S."/>
            <person name="Bleykasten C."/>
            <person name="De Montigny J."/>
            <person name="Jacques N."/>
            <person name="Jung P."/>
            <person name="Lemaire M."/>
            <person name="Mallet S."/>
            <person name="Morel G."/>
            <person name="Richard G.F."/>
            <person name="Sarkar A."/>
            <person name="Savel G."/>
            <person name="Schacherer J."/>
            <person name="Seret M.L."/>
            <person name="Talla E."/>
            <person name="Samson G."/>
            <person name="Jubin C."/>
            <person name="Poulain J."/>
            <person name="Vacherie B."/>
            <person name="Barbe V."/>
            <person name="Pelletier E."/>
            <person name="Sherman D.J."/>
            <person name="Westhof E."/>
            <person name="Weissenbach J."/>
            <person name="Baret P.V."/>
            <person name="Wincker P."/>
            <person name="Gaillardin C."/>
            <person name="Dujon B."/>
            <person name="Souciet J.L."/>
        </authorList>
    </citation>
    <scope>NUCLEOTIDE SEQUENCE [LARGE SCALE GENOMIC DNA]</scope>
    <source>
        <strain evidence="5">CBS 270.75 / DBVPG 7215 / KCTC 17166 / NRRL Y-17582</strain>
    </source>
</reference>
<name>G8JX40_ERECY</name>
<accession>G8JX40</accession>
<organism evidence="4 5">
    <name type="scientific">Eremothecium cymbalariae (strain CBS 270.75 / DBVPG 7215 / KCTC 17166 / NRRL Y-17582)</name>
    <name type="common">Yeast</name>
    <dbReference type="NCBI Taxonomy" id="931890"/>
    <lineage>
        <taxon>Eukaryota</taxon>
        <taxon>Fungi</taxon>
        <taxon>Dikarya</taxon>
        <taxon>Ascomycota</taxon>
        <taxon>Saccharomycotina</taxon>
        <taxon>Saccharomycetes</taxon>
        <taxon>Saccharomycetales</taxon>
        <taxon>Saccharomycetaceae</taxon>
        <taxon>Eremothecium</taxon>
    </lineage>
</organism>
<dbReference type="GO" id="GO:0000136">
    <property type="term" value="C:mannan polymerase complex"/>
    <property type="evidence" value="ECO:0007669"/>
    <property type="project" value="EnsemblFungi"/>
</dbReference>
<keyword evidence="3" id="KW-1133">Transmembrane helix</keyword>
<dbReference type="Pfam" id="PF05637">
    <property type="entry name" value="Glyco_transf_34"/>
    <property type="match status" value="1"/>
</dbReference>
<keyword evidence="3" id="KW-0812">Transmembrane</keyword>